<keyword evidence="1" id="KW-1133">Transmembrane helix</keyword>
<dbReference type="InterPro" id="IPR011330">
    <property type="entry name" value="Glyco_hydro/deAcase_b/a-brl"/>
</dbReference>
<keyword evidence="1" id="KW-0472">Membrane</keyword>
<dbReference type="Pfam" id="PF01522">
    <property type="entry name" value="Polysacc_deac_1"/>
    <property type="match status" value="1"/>
</dbReference>
<evidence type="ECO:0000259" key="2">
    <source>
        <dbReference type="PROSITE" id="PS51677"/>
    </source>
</evidence>
<gene>
    <name evidence="3" type="ORF">BD809_10427</name>
</gene>
<dbReference type="PANTHER" id="PTHR10587">
    <property type="entry name" value="GLYCOSYL TRANSFERASE-RELATED"/>
    <property type="match status" value="1"/>
</dbReference>
<dbReference type="PANTHER" id="PTHR10587:SF125">
    <property type="entry name" value="POLYSACCHARIDE DEACETYLASE YHEN-RELATED"/>
    <property type="match status" value="1"/>
</dbReference>
<keyword evidence="4" id="KW-1185">Reference proteome</keyword>
<dbReference type="InterPro" id="IPR050248">
    <property type="entry name" value="Polysacc_deacetylase_ArnD"/>
</dbReference>
<proteinExistence type="predicted"/>
<keyword evidence="1" id="KW-0812">Transmembrane</keyword>
<accession>A0A5S5C6V9</accession>
<feature type="domain" description="NodB homology" evidence="2">
    <location>
        <begin position="66"/>
        <end position="243"/>
    </location>
</feature>
<name>A0A5S5C6V9_9FLAO</name>
<feature type="transmembrane region" description="Helical" evidence="1">
    <location>
        <begin position="5"/>
        <end position="22"/>
    </location>
</feature>
<dbReference type="GO" id="GO:0005975">
    <property type="term" value="P:carbohydrate metabolic process"/>
    <property type="evidence" value="ECO:0007669"/>
    <property type="project" value="InterPro"/>
</dbReference>
<dbReference type="CDD" id="cd10917">
    <property type="entry name" value="CE4_NodB_like_6s_7s"/>
    <property type="match status" value="1"/>
</dbReference>
<evidence type="ECO:0000313" key="3">
    <source>
        <dbReference type="EMBL" id="TYP74212.1"/>
    </source>
</evidence>
<evidence type="ECO:0000256" key="1">
    <source>
        <dbReference type="SAM" id="Phobius"/>
    </source>
</evidence>
<dbReference type="GO" id="GO:0016810">
    <property type="term" value="F:hydrolase activity, acting on carbon-nitrogen (but not peptide) bonds"/>
    <property type="evidence" value="ECO:0007669"/>
    <property type="project" value="InterPro"/>
</dbReference>
<protein>
    <submittedName>
        <fullName evidence="3">Peptidoglycan/xylan/chitin deacetylase (PgdA/CDA1 family)</fullName>
    </submittedName>
</protein>
<organism evidence="3 4">
    <name type="scientific">Aquimarina intermedia</name>
    <dbReference type="NCBI Taxonomy" id="350814"/>
    <lineage>
        <taxon>Bacteria</taxon>
        <taxon>Pseudomonadati</taxon>
        <taxon>Bacteroidota</taxon>
        <taxon>Flavobacteriia</taxon>
        <taxon>Flavobacteriales</taxon>
        <taxon>Flavobacteriaceae</taxon>
        <taxon>Aquimarina</taxon>
    </lineage>
</organism>
<dbReference type="Gene3D" id="3.20.20.370">
    <property type="entry name" value="Glycoside hydrolase/deacetylase"/>
    <property type="match status" value="1"/>
</dbReference>
<feature type="transmembrane region" description="Helical" evidence="1">
    <location>
        <begin position="28"/>
        <end position="48"/>
    </location>
</feature>
<comment type="caution">
    <text evidence="3">The sequence shown here is derived from an EMBL/GenBank/DDBJ whole genome shotgun (WGS) entry which is preliminary data.</text>
</comment>
<dbReference type="Proteomes" id="UP000324376">
    <property type="component" value="Unassembled WGS sequence"/>
</dbReference>
<dbReference type="EMBL" id="VNHU01000004">
    <property type="protein sequence ID" value="TYP74212.1"/>
    <property type="molecule type" value="Genomic_DNA"/>
</dbReference>
<dbReference type="AlphaFoldDB" id="A0A5S5C6V9"/>
<evidence type="ECO:0000313" key="4">
    <source>
        <dbReference type="Proteomes" id="UP000324376"/>
    </source>
</evidence>
<dbReference type="RefSeq" id="WP_170251804.1">
    <property type="nucleotide sequence ID" value="NZ_VNHU01000004.1"/>
</dbReference>
<sequence>MRLFVNILFSVLAITTLIGLFYNKISWWVLLIIAFSWLLITGYGVITIRSGYFLKALSAAKTNKTGAIAITFDDGPDINTLTILEVLRKFNVKATFFCIGQQVEKHPNIAQKIIDDGHVIANHTQTHAQWIDLYGTKRFTEEIKTADYSIEKYTGKRPLLFRPPYGVTNPNIARAIKETKHHVIGWNKRSFDTTIPSAQLILKRITKNLTSGDVILLHDTKEITVTVLEQLLLVVQSNNLTPVTIDELFEIPAYA</sequence>
<reference evidence="3 4" key="1">
    <citation type="submission" date="2019-07" db="EMBL/GenBank/DDBJ databases">
        <title>Genomic Encyclopedia of Archaeal and Bacterial Type Strains, Phase II (KMG-II): from individual species to whole genera.</title>
        <authorList>
            <person name="Goeker M."/>
        </authorList>
    </citation>
    <scope>NUCLEOTIDE SEQUENCE [LARGE SCALE GENOMIC DNA]</scope>
    <source>
        <strain evidence="3 4">DSM 17527</strain>
    </source>
</reference>
<dbReference type="SUPFAM" id="SSF88713">
    <property type="entry name" value="Glycoside hydrolase/deacetylase"/>
    <property type="match status" value="1"/>
</dbReference>
<dbReference type="PROSITE" id="PS51677">
    <property type="entry name" value="NODB"/>
    <property type="match status" value="1"/>
</dbReference>
<dbReference type="InterPro" id="IPR002509">
    <property type="entry name" value="NODB_dom"/>
</dbReference>